<name>A0A099G921_9RHOB</name>
<comment type="caution">
    <text evidence="2">The sequence shown here is derived from an EMBL/GenBank/DDBJ whole genome shotgun (WGS) entry which is preliminary data.</text>
</comment>
<organism evidence="2 3">
    <name type="scientific">Paracoccus sanguinis</name>
    <dbReference type="NCBI Taxonomy" id="1545044"/>
    <lineage>
        <taxon>Bacteria</taxon>
        <taxon>Pseudomonadati</taxon>
        <taxon>Pseudomonadota</taxon>
        <taxon>Alphaproteobacteria</taxon>
        <taxon>Rhodobacterales</taxon>
        <taxon>Paracoccaceae</taxon>
        <taxon>Paracoccus</taxon>
    </lineage>
</organism>
<dbReference type="EMBL" id="JRKQ01000141">
    <property type="protein sequence ID" value="KGJ19072.1"/>
    <property type="molecule type" value="Genomic_DNA"/>
</dbReference>
<dbReference type="RefSeq" id="WP_036712291.1">
    <property type="nucleotide sequence ID" value="NZ_JRKQ01000141.1"/>
</dbReference>
<dbReference type="Proteomes" id="UP000029858">
    <property type="component" value="Unassembled WGS sequence"/>
</dbReference>
<reference evidence="2 3" key="2">
    <citation type="submission" date="2014-10" db="EMBL/GenBank/DDBJ databases">
        <title>Paracoccus sanguinis sp. nov., isolated from clinical specimens of New York State patients.</title>
        <authorList>
            <person name="Mingle L.A."/>
            <person name="Cole J.A."/>
            <person name="Lapierre P."/>
            <person name="Musser K.A."/>
        </authorList>
    </citation>
    <scope>NUCLEOTIDE SEQUENCE [LARGE SCALE GENOMIC DNA]</scope>
    <source>
        <strain evidence="2 3">5503</strain>
    </source>
</reference>
<protein>
    <submittedName>
        <fullName evidence="2">Uncharacterized protein</fullName>
    </submittedName>
</protein>
<reference evidence="2 3" key="1">
    <citation type="submission" date="2014-09" db="EMBL/GenBank/DDBJ databases">
        <authorList>
            <person name="McGinnis J.M."/>
            <person name="Wolfgang W.J."/>
        </authorList>
    </citation>
    <scope>NUCLEOTIDE SEQUENCE [LARGE SCALE GENOMIC DNA]</scope>
    <source>
        <strain evidence="2 3">5503</strain>
    </source>
</reference>
<dbReference type="InterPro" id="IPR045467">
    <property type="entry name" value="DUF6497"/>
</dbReference>
<evidence type="ECO:0000313" key="2">
    <source>
        <dbReference type="EMBL" id="KGJ19072.1"/>
    </source>
</evidence>
<sequence length="269" mass="27459">MTVTLFLAQAAAPVAVGAAADAAHERVEVPSGAEVWLQEEITDRVPGMGLVARFRFVMPALEDVVPAVDPADLADHLPADMVEGMQDTRPLSPAEQAELDAALGDLVIEAVPDQGHGAGAGADGPAWGGAGSSGISITPVLPGDGGEIDAPLPSELAAPDAALPGGDGAADEAGGDLAAVAGEPGAMDGPVLPAAPDLLMQDPVHRDIQFLCENYALPRLKAMNPRPTQIVISMASAPSPFGSFDPAIVQLFEGFSVPRDREACVWEPM</sequence>
<gene>
    <name evidence="2" type="ORF">IX56_16400</name>
</gene>
<dbReference type="AlphaFoldDB" id="A0A099G921"/>
<accession>A0A099G921</accession>
<evidence type="ECO:0000256" key="1">
    <source>
        <dbReference type="SAM" id="MobiDB-lite"/>
    </source>
</evidence>
<proteinExistence type="predicted"/>
<feature type="region of interest" description="Disordered" evidence="1">
    <location>
        <begin position="144"/>
        <end position="174"/>
    </location>
</feature>
<evidence type="ECO:0000313" key="3">
    <source>
        <dbReference type="Proteomes" id="UP000029858"/>
    </source>
</evidence>
<dbReference type="Pfam" id="PF20107">
    <property type="entry name" value="DUF6497"/>
    <property type="match status" value="2"/>
</dbReference>
<feature type="compositionally biased region" description="Low complexity" evidence="1">
    <location>
        <begin position="155"/>
        <end position="164"/>
    </location>
</feature>